<dbReference type="EMBL" id="CP002431">
    <property type="protein sequence ID" value="ADU63106.1"/>
    <property type="molecule type" value="Genomic_DNA"/>
</dbReference>
<protein>
    <submittedName>
        <fullName evidence="3">Glycosyl transferase family 9</fullName>
    </submittedName>
</protein>
<dbReference type="InterPro" id="IPR051199">
    <property type="entry name" value="LPS_LOS_Heptosyltrfase"/>
</dbReference>
<organism evidence="3 4">
    <name type="scientific">Pseudodesulfovibrio aespoeensis (strain ATCC 700646 / DSM 10631 / Aspo-2)</name>
    <name type="common">Desulfovibrio aespoeensis</name>
    <dbReference type="NCBI Taxonomy" id="643562"/>
    <lineage>
        <taxon>Bacteria</taxon>
        <taxon>Pseudomonadati</taxon>
        <taxon>Thermodesulfobacteriota</taxon>
        <taxon>Desulfovibrionia</taxon>
        <taxon>Desulfovibrionales</taxon>
        <taxon>Desulfovibrionaceae</taxon>
    </lineage>
</organism>
<dbReference type="SUPFAM" id="SSF53756">
    <property type="entry name" value="UDP-Glycosyltransferase/glycogen phosphorylase"/>
    <property type="match status" value="1"/>
</dbReference>
<dbReference type="KEGG" id="das:Daes_2099"/>
<dbReference type="GO" id="GO:0005829">
    <property type="term" value="C:cytosol"/>
    <property type="evidence" value="ECO:0007669"/>
    <property type="project" value="TreeGrafter"/>
</dbReference>
<evidence type="ECO:0000313" key="3">
    <source>
        <dbReference type="EMBL" id="ADU63106.1"/>
    </source>
</evidence>
<sequence>MINIKDLKPKKILLLRMDRIGDMLCTTPALRAFRAAYPDARIDLVASPGNRVVVADNPHIDTLFTFPLRQYWLWPYHFMRLKLRRYDLVVALNAVSTTTSRLARFLNAPLVAGTWARKTEKYYDLTVRQEPGDHTIDLQLRLAAALGASSDDRSMVFPLGDALLDRARARYPRIKGKKRVAVFIGNAKKIDTRWPEERFEELVRRISARRDTETWIVAGPGDEGLLAGFAWSDECRLYPGGSLAELGAFLKTCDLFVTSSSGPMHLAAAVDAPMVAILADYTFECWRPLSSIHRIVQSGQPGVQVGNVTVDQVAEAVNSMLDT</sequence>
<keyword evidence="1" id="KW-0328">Glycosyltransferase</keyword>
<proteinExistence type="predicted"/>
<dbReference type="GO" id="GO:0008713">
    <property type="term" value="F:ADP-heptose-lipopolysaccharide heptosyltransferase activity"/>
    <property type="evidence" value="ECO:0007669"/>
    <property type="project" value="TreeGrafter"/>
</dbReference>
<dbReference type="CDD" id="cd03789">
    <property type="entry name" value="GT9_LPS_heptosyltransferase"/>
    <property type="match status" value="1"/>
</dbReference>
<dbReference type="Gene3D" id="3.40.50.2000">
    <property type="entry name" value="Glycogen Phosphorylase B"/>
    <property type="match status" value="2"/>
</dbReference>
<keyword evidence="2 3" id="KW-0808">Transferase</keyword>
<dbReference type="InterPro" id="IPR002201">
    <property type="entry name" value="Glyco_trans_9"/>
</dbReference>
<evidence type="ECO:0000313" key="4">
    <source>
        <dbReference type="Proteomes" id="UP000002191"/>
    </source>
</evidence>
<reference evidence="3 4" key="2">
    <citation type="journal article" date="2014" name="Genome Announc.">
        <title>Complete Genome Sequence of the Subsurface, Mesophilic Sulfate-Reducing Bacterium Desulfovibrio aespoeensis Aspo-2.</title>
        <authorList>
            <person name="Pedersen K."/>
            <person name="Bengtsson A."/>
            <person name="Edlund J."/>
            <person name="Rabe L."/>
            <person name="Hazen T."/>
            <person name="Chakraborty R."/>
            <person name="Goodwin L."/>
            <person name="Shapiro N."/>
        </authorList>
    </citation>
    <scope>NUCLEOTIDE SEQUENCE [LARGE SCALE GENOMIC DNA]</scope>
    <source>
        <strain evidence="4">ATCC 700646 / DSM 10631 / Aspo-2</strain>
    </source>
</reference>
<dbReference type="PANTHER" id="PTHR30160">
    <property type="entry name" value="TETRAACYLDISACCHARIDE 4'-KINASE-RELATED"/>
    <property type="match status" value="1"/>
</dbReference>
<evidence type="ECO:0000256" key="1">
    <source>
        <dbReference type="ARBA" id="ARBA00022676"/>
    </source>
</evidence>
<dbReference type="GO" id="GO:0009244">
    <property type="term" value="P:lipopolysaccharide core region biosynthetic process"/>
    <property type="evidence" value="ECO:0007669"/>
    <property type="project" value="TreeGrafter"/>
</dbReference>
<keyword evidence="4" id="KW-1185">Reference proteome</keyword>
<dbReference type="Pfam" id="PF01075">
    <property type="entry name" value="Glyco_transf_9"/>
    <property type="match status" value="1"/>
</dbReference>
<dbReference type="OrthoDB" id="9797795at2"/>
<dbReference type="AlphaFoldDB" id="E6VS61"/>
<accession>E6VS61</accession>
<gene>
    <name evidence="3" type="ordered locus">Daes_2099</name>
</gene>
<name>E6VS61_PSEA9</name>
<evidence type="ECO:0000256" key="2">
    <source>
        <dbReference type="ARBA" id="ARBA00022679"/>
    </source>
</evidence>
<dbReference type="eggNOG" id="COG0859">
    <property type="taxonomic scope" value="Bacteria"/>
</dbReference>
<reference evidence="4" key="1">
    <citation type="submission" date="2010-12" db="EMBL/GenBank/DDBJ databases">
        <title>Complete sequence of Desulfovibrio aespoeensis Aspo-2.</title>
        <authorList>
            <consortium name="US DOE Joint Genome Institute"/>
            <person name="Lucas S."/>
            <person name="Copeland A."/>
            <person name="Lapidus A."/>
            <person name="Cheng J.-F."/>
            <person name="Goodwin L."/>
            <person name="Pitluck S."/>
            <person name="Chertkov O."/>
            <person name="Misra M."/>
            <person name="Detter J.C."/>
            <person name="Han C."/>
            <person name="Tapia R."/>
            <person name="Land M."/>
            <person name="Hauser L."/>
            <person name="Kyrpides N."/>
            <person name="Ivanova N."/>
            <person name="Ovchinnikova G."/>
            <person name="Pedersen K."/>
            <person name="Jagevall S."/>
            <person name="Hazen T."/>
            <person name="Woyke T."/>
        </authorList>
    </citation>
    <scope>NUCLEOTIDE SEQUENCE [LARGE SCALE GENOMIC DNA]</scope>
    <source>
        <strain evidence="4">ATCC 700646 / DSM 10631 / Aspo-2</strain>
    </source>
</reference>
<dbReference type="STRING" id="643562.Daes_2099"/>
<dbReference type="Proteomes" id="UP000002191">
    <property type="component" value="Chromosome"/>
</dbReference>
<dbReference type="HOGENOM" id="CLU_038371_3_1_7"/>
<dbReference type="RefSeq" id="WP_013515018.1">
    <property type="nucleotide sequence ID" value="NC_014844.1"/>
</dbReference>